<evidence type="ECO:0000256" key="2">
    <source>
        <dbReference type="ARBA" id="ARBA00022723"/>
    </source>
</evidence>
<organism evidence="6 7">
    <name type="scientific">Didymella rabiei</name>
    <name type="common">Chickpea ascochyta blight fungus</name>
    <name type="synonym">Mycosphaerella rabiei</name>
    <dbReference type="NCBI Taxonomy" id="5454"/>
    <lineage>
        <taxon>Eukaryota</taxon>
        <taxon>Fungi</taxon>
        <taxon>Dikarya</taxon>
        <taxon>Ascomycota</taxon>
        <taxon>Pezizomycotina</taxon>
        <taxon>Dothideomycetes</taxon>
        <taxon>Pleosporomycetidae</taxon>
        <taxon>Pleosporales</taxon>
        <taxon>Pleosporineae</taxon>
        <taxon>Didymellaceae</taxon>
        <taxon>Ascochyta</taxon>
    </lineage>
</organism>
<sequence>MAAPLTLTGNPNAHDISEFSTSLTSTCLCKAIRVTITDDELFTRPRGHLCHCANCRKVAGSYVSSNLAIEKEKVTVEDPQGAMKRYEDWDTGSGKKVERCLDAEKEGADDIHSPIMSIAEILPTTVIVKMGMFPRIPKPECESFALHRHSWQGKHDGVTQYEIGRGGKVLGG</sequence>
<dbReference type="GO" id="GO:0016846">
    <property type="term" value="F:carbon-sulfur lyase activity"/>
    <property type="evidence" value="ECO:0007669"/>
    <property type="project" value="InterPro"/>
</dbReference>
<name>A0A163FD08_DIDRA</name>
<keyword evidence="2" id="KW-0479">Metal-binding</keyword>
<feature type="domain" description="CENP-V/GFA" evidence="5">
    <location>
        <begin position="23"/>
        <end position="144"/>
    </location>
</feature>
<dbReference type="InterPro" id="IPR011057">
    <property type="entry name" value="Mss4-like_sf"/>
</dbReference>
<proteinExistence type="inferred from homology"/>
<evidence type="ECO:0000256" key="4">
    <source>
        <dbReference type="ARBA" id="ARBA00023239"/>
    </source>
</evidence>
<evidence type="ECO:0000313" key="7">
    <source>
        <dbReference type="Proteomes" id="UP000076837"/>
    </source>
</evidence>
<dbReference type="PANTHER" id="PTHR33337">
    <property type="entry name" value="GFA DOMAIN-CONTAINING PROTEIN"/>
    <property type="match status" value="1"/>
</dbReference>
<keyword evidence="7" id="KW-1185">Reference proteome</keyword>
<dbReference type="Pfam" id="PF04828">
    <property type="entry name" value="GFA"/>
    <property type="match status" value="1"/>
</dbReference>
<protein>
    <submittedName>
        <fullName evidence="6">Carbon-sulfur lyase</fullName>
    </submittedName>
</protein>
<evidence type="ECO:0000259" key="5">
    <source>
        <dbReference type="Pfam" id="PF04828"/>
    </source>
</evidence>
<dbReference type="GO" id="GO:0046872">
    <property type="term" value="F:metal ion binding"/>
    <property type="evidence" value="ECO:0007669"/>
    <property type="project" value="UniProtKB-KW"/>
</dbReference>
<dbReference type="AlphaFoldDB" id="A0A163FD08"/>
<comment type="similarity">
    <text evidence="1">Belongs to the Gfa family.</text>
</comment>
<dbReference type="Gene3D" id="3.90.1590.10">
    <property type="entry name" value="glutathione-dependent formaldehyde- activating enzyme (gfa)"/>
    <property type="match status" value="1"/>
</dbReference>
<dbReference type="InterPro" id="IPR006913">
    <property type="entry name" value="CENP-V/GFA"/>
</dbReference>
<evidence type="ECO:0000313" key="6">
    <source>
        <dbReference type="EMBL" id="KZM24280.1"/>
    </source>
</evidence>
<reference evidence="6 7" key="1">
    <citation type="journal article" date="2016" name="Sci. Rep.">
        <title>Draft genome sequencing and secretome analysis of fungal phytopathogen Ascochyta rabiei provides insight into the necrotrophic effector repertoire.</title>
        <authorList>
            <person name="Verma S."/>
            <person name="Gazara R.K."/>
            <person name="Nizam S."/>
            <person name="Parween S."/>
            <person name="Chattopadhyay D."/>
            <person name="Verma P.K."/>
        </authorList>
    </citation>
    <scope>NUCLEOTIDE SEQUENCE [LARGE SCALE GENOMIC DNA]</scope>
    <source>
        <strain evidence="6 7">ArDII</strain>
    </source>
</reference>
<accession>A0A163FD08</accession>
<dbReference type="Proteomes" id="UP000076837">
    <property type="component" value="Unassembled WGS sequence"/>
</dbReference>
<evidence type="ECO:0000256" key="1">
    <source>
        <dbReference type="ARBA" id="ARBA00005495"/>
    </source>
</evidence>
<keyword evidence="4 6" id="KW-0456">Lyase</keyword>
<keyword evidence="3" id="KW-0862">Zinc</keyword>
<dbReference type="PANTHER" id="PTHR33337:SF43">
    <property type="entry name" value="CENP-V_GFA DOMAIN-CONTAINING PROTEIN"/>
    <property type="match status" value="1"/>
</dbReference>
<dbReference type="EMBL" id="JYNV01000167">
    <property type="protein sequence ID" value="KZM24280.1"/>
    <property type="molecule type" value="Genomic_DNA"/>
</dbReference>
<dbReference type="SUPFAM" id="SSF51316">
    <property type="entry name" value="Mss4-like"/>
    <property type="match status" value="1"/>
</dbReference>
<evidence type="ECO:0000256" key="3">
    <source>
        <dbReference type="ARBA" id="ARBA00022833"/>
    </source>
</evidence>
<gene>
    <name evidence="6" type="ORF">ST47_g4566</name>
</gene>
<dbReference type="STRING" id="5454.A0A163FD08"/>
<comment type="caution">
    <text evidence="6">The sequence shown here is derived from an EMBL/GenBank/DDBJ whole genome shotgun (WGS) entry which is preliminary data.</text>
</comment>